<evidence type="ECO:0000313" key="7">
    <source>
        <dbReference type="EMBL" id="SKA06567.1"/>
    </source>
</evidence>
<dbReference type="GO" id="GO:0022625">
    <property type="term" value="C:cytosolic large ribosomal subunit"/>
    <property type="evidence" value="ECO:0007669"/>
    <property type="project" value="TreeGrafter"/>
</dbReference>
<dbReference type="PANTHER" id="PTHR14413">
    <property type="entry name" value="RIBOSOMAL PROTEIN L17"/>
    <property type="match status" value="1"/>
</dbReference>
<protein>
    <recommendedName>
        <fullName evidence="4">Large ribosomal subunit protein bL17</fullName>
    </recommendedName>
</protein>
<dbReference type="InterPro" id="IPR047859">
    <property type="entry name" value="Ribosomal_bL17_CS"/>
</dbReference>
<evidence type="ECO:0000313" key="8">
    <source>
        <dbReference type="Proteomes" id="UP000190888"/>
    </source>
</evidence>
<evidence type="ECO:0000256" key="6">
    <source>
        <dbReference type="SAM" id="MobiDB-lite"/>
    </source>
</evidence>
<evidence type="ECO:0000256" key="5">
    <source>
        <dbReference type="RuleBase" id="RU000660"/>
    </source>
</evidence>
<dbReference type="InterPro" id="IPR036373">
    <property type="entry name" value="Ribosomal_bL17_sf"/>
</dbReference>
<dbReference type="STRING" id="413434.SAMN04488132_10968"/>
<dbReference type="Pfam" id="PF01196">
    <property type="entry name" value="Ribosomal_L17"/>
    <property type="match status" value="1"/>
</dbReference>
<gene>
    <name evidence="4" type="primary">rplQ</name>
    <name evidence="7" type="ORF">SAMN04488132_10968</name>
</gene>
<dbReference type="EMBL" id="FUWH01000009">
    <property type="protein sequence ID" value="SKA06567.1"/>
    <property type="molecule type" value="Genomic_DNA"/>
</dbReference>
<dbReference type="PANTHER" id="PTHR14413:SF16">
    <property type="entry name" value="LARGE RIBOSOMAL SUBUNIT PROTEIN BL17M"/>
    <property type="match status" value="1"/>
</dbReference>
<keyword evidence="3 4" id="KW-0687">Ribonucleoprotein</keyword>
<sequence length="176" mass="19498">MRHGDKINNLGRKKAHREALLANLASQLITHKRIVTTLAKAKALRTYVEPLITKTKKSDDKETIMHQHRVVFSYLQDKSAVKELFTVIGPKVAGRPGGYTRILKLGIRPGDNAEKAMIELVDFNEIYGKTVAKAEEPAKKTRRSRAKKTEVAAEEAQVVAETPAAEAPATEEKTAE</sequence>
<accession>A0A1T4QSJ0</accession>
<dbReference type="Gene3D" id="3.90.1030.10">
    <property type="entry name" value="Ribosomal protein L17"/>
    <property type="match status" value="1"/>
</dbReference>
<comment type="similarity">
    <text evidence="1 4 5">Belongs to the bacterial ribosomal protein bL17 family.</text>
</comment>
<name>A0A1T4QSJ0_9BACT</name>
<dbReference type="PROSITE" id="PS01167">
    <property type="entry name" value="RIBOSOMAL_L17"/>
    <property type="match status" value="1"/>
</dbReference>
<reference evidence="7 8" key="1">
    <citation type="submission" date="2017-02" db="EMBL/GenBank/DDBJ databases">
        <authorList>
            <person name="Peterson S.W."/>
        </authorList>
    </citation>
    <scope>NUCLEOTIDE SEQUENCE [LARGE SCALE GENOMIC DNA]</scope>
    <source>
        <strain evidence="7 8">DSM 22335</strain>
    </source>
</reference>
<comment type="subunit">
    <text evidence="4">Part of the 50S ribosomal subunit. Contacts protein L32.</text>
</comment>
<dbReference type="RefSeq" id="WP_078832168.1">
    <property type="nucleotide sequence ID" value="NZ_FUWH01000009.1"/>
</dbReference>
<feature type="region of interest" description="Disordered" evidence="6">
    <location>
        <begin position="134"/>
        <end position="176"/>
    </location>
</feature>
<dbReference type="NCBIfam" id="TIGR00059">
    <property type="entry name" value="L17"/>
    <property type="match status" value="1"/>
</dbReference>
<dbReference type="SUPFAM" id="SSF64263">
    <property type="entry name" value="Prokaryotic ribosomal protein L17"/>
    <property type="match status" value="1"/>
</dbReference>
<evidence type="ECO:0000256" key="3">
    <source>
        <dbReference type="ARBA" id="ARBA00023274"/>
    </source>
</evidence>
<organism evidence="7 8">
    <name type="scientific">Sediminibacterium ginsengisoli</name>
    <dbReference type="NCBI Taxonomy" id="413434"/>
    <lineage>
        <taxon>Bacteria</taxon>
        <taxon>Pseudomonadati</taxon>
        <taxon>Bacteroidota</taxon>
        <taxon>Chitinophagia</taxon>
        <taxon>Chitinophagales</taxon>
        <taxon>Chitinophagaceae</taxon>
        <taxon>Sediminibacterium</taxon>
    </lineage>
</organism>
<evidence type="ECO:0000256" key="1">
    <source>
        <dbReference type="ARBA" id="ARBA00008777"/>
    </source>
</evidence>
<dbReference type="InterPro" id="IPR000456">
    <property type="entry name" value="Ribosomal_bL17"/>
</dbReference>
<dbReference type="GO" id="GO:0003735">
    <property type="term" value="F:structural constituent of ribosome"/>
    <property type="evidence" value="ECO:0007669"/>
    <property type="project" value="InterPro"/>
</dbReference>
<keyword evidence="2 4" id="KW-0689">Ribosomal protein</keyword>
<dbReference type="Proteomes" id="UP000190888">
    <property type="component" value="Unassembled WGS sequence"/>
</dbReference>
<proteinExistence type="inferred from homology"/>
<feature type="compositionally biased region" description="Low complexity" evidence="6">
    <location>
        <begin position="154"/>
        <end position="168"/>
    </location>
</feature>
<dbReference type="HAMAP" id="MF_01368">
    <property type="entry name" value="Ribosomal_bL17"/>
    <property type="match status" value="1"/>
</dbReference>
<dbReference type="OrthoDB" id="9809073at2"/>
<evidence type="ECO:0000256" key="4">
    <source>
        <dbReference type="HAMAP-Rule" id="MF_01368"/>
    </source>
</evidence>
<dbReference type="GO" id="GO:0006412">
    <property type="term" value="P:translation"/>
    <property type="evidence" value="ECO:0007669"/>
    <property type="project" value="UniProtKB-UniRule"/>
</dbReference>
<dbReference type="AlphaFoldDB" id="A0A1T4QSJ0"/>
<evidence type="ECO:0000256" key="2">
    <source>
        <dbReference type="ARBA" id="ARBA00022980"/>
    </source>
</evidence>
<keyword evidence="8" id="KW-1185">Reference proteome</keyword>